<evidence type="ECO:0000259" key="2">
    <source>
        <dbReference type="PROSITE" id="PS50006"/>
    </source>
</evidence>
<feature type="region of interest" description="Disordered" evidence="1">
    <location>
        <begin position="110"/>
        <end position="145"/>
    </location>
</feature>
<name>A0ABP1PMY1_9HEXA</name>
<dbReference type="Pfam" id="PF13325">
    <property type="entry name" value="MCRS_N"/>
    <property type="match status" value="1"/>
</dbReference>
<dbReference type="SUPFAM" id="SSF49879">
    <property type="entry name" value="SMAD/FHA domain"/>
    <property type="match status" value="1"/>
</dbReference>
<gene>
    <name evidence="3" type="ORF">ODALV1_LOCUS1161</name>
</gene>
<feature type="compositionally biased region" description="Polar residues" evidence="1">
    <location>
        <begin position="235"/>
        <end position="244"/>
    </location>
</feature>
<protein>
    <recommendedName>
        <fullName evidence="2">FHA domain-containing protein</fullName>
    </recommendedName>
</protein>
<feature type="region of interest" description="Disordered" evidence="1">
    <location>
        <begin position="875"/>
        <end position="913"/>
    </location>
</feature>
<dbReference type="Gene3D" id="2.60.200.20">
    <property type="match status" value="1"/>
</dbReference>
<feature type="region of interest" description="Disordered" evidence="1">
    <location>
        <begin position="171"/>
        <end position="275"/>
    </location>
</feature>
<feature type="compositionally biased region" description="Polar residues" evidence="1">
    <location>
        <begin position="659"/>
        <end position="674"/>
    </location>
</feature>
<feature type="compositionally biased region" description="Basic and acidic residues" evidence="1">
    <location>
        <begin position="256"/>
        <end position="275"/>
    </location>
</feature>
<dbReference type="SMART" id="SM00240">
    <property type="entry name" value="FHA"/>
    <property type="match status" value="1"/>
</dbReference>
<evidence type="ECO:0000313" key="4">
    <source>
        <dbReference type="Proteomes" id="UP001642540"/>
    </source>
</evidence>
<sequence>MFTMESTKVPQPMELDEVPDRIPTLGLVGATGAVEKIPKISEGPRLVAVSSTRVYNEPADCDTKEKDDLTSRVEESSSKVEGTTDGESSERPRLTTTLLIFKKPSESGDRYVIGNTSLGDSDNDESQYEKRRRKKKKKHKSKERTLAISRAYAQKLLEIQKSIIRLSVKSKREGMEEVERRRRTQSTSGSSLTVGEAVAPDIKSSLPYTPSPLLGKPSSFQGYKGRTSSTRKRQFSTNSTFETSMTRRRLARKKRSEVDDMRGNETPGEEIKKSHLSENNVWTPLDDYRLLLNIMQTKGSLEQVFAGTKFSCFYTSDQIAHRWETLLYDEKAGALAQNAITNLHPHTKAKIQTEALFSDEEENLLRTIRATPGGNPDLSCFIKLLDENPHVFIRRTPRNLFLHWIEMRDYHLLDGQDVRDYKDPFNLFELRDSAYLASLPDMSVYHELQTESKQVKRQIRMLEEEIESWHCMQELVVSDGTSDLHSIFSISEFDDQTFAILRGKQVRYCMRSKEILLGRHSTNNKVDADLTLEGASGKVSRRQAIIQMHAFGEFFIINQGRHFIFVDSIHVPYGGMAKLTDGCVIQITHIRLIFKINEKLIRKEVNHEIKTEVINARYKTFDNFVSPSFPSVSTLKPGVGNDVFPSTSRYSSPKKRHLSTASSPGVPTFNSNINPVVGKQSKGRRASGQTSIGNAGSPILPYASGGDLTIRPSSQPMLSSTYVGDGYSAARTNYSRPSIISSPSTSDDVFKKPAPVTLLRPPGSKASPARASTSNVSNNVPSAFAPVGAPLLPNSSANAYSGMPSESLSSEQMQKSYGVTSSTPPAMLTPASKLMDYTKLGISSDVTVTQMTNQHTTTSLVTSVINAVVSSTSRTTTTETSTIMSSPMPSLGLVKVEDSTPRPSPPPTPPQFS</sequence>
<organism evidence="3 4">
    <name type="scientific">Orchesella dallaii</name>
    <dbReference type="NCBI Taxonomy" id="48710"/>
    <lineage>
        <taxon>Eukaryota</taxon>
        <taxon>Metazoa</taxon>
        <taxon>Ecdysozoa</taxon>
        <taxon>Arthropoda</taxon>
        <taxon>Hexapoda</taxon>
        <taxon>Collembola</taxon>
        <taxon>Entomobryomorpha</taxon>
        <taxon>Entomobryoidea</taxon>
        <taxon>Orchesellidae</taxon>
        <taxon>Orchesellinae</taxon>
        <taxon>Orchesella</taxon>
    </lineage>
</organism>
<evidence type="ECO:0000313" key="3">
    <source>
        <dbReference type="EMBL" id="CAL8070279.1"/>
    </source>
</evidence>
<feature type="region of interest" description="Disordered" evidence="1">
    <location>
        <begin position="52"/>
        <end position="95"/>
    </location>
</feature>
<dbReference type="InterPro" id="IPR008984">
    <property type="entry name" value="SMAD_FHA_dom_sf"/>
</dbReference>
<feature type="compositionally biased region" description="Basic residues" evidence="1">
    <location>
        <begin position="130"/>
        <end position="142"/>
    </location>
</feature>
<feature type="compositionally biased region" description="Pro residues" evidence="1">
    <location>
        <begin position="902"/>
        <end position="913"/>
    </location>
</feature>
<dbReference type="EMBL" id="CAXLJM020000004">
    <property type="protein sequence ID" value="CAL8070279.1"/>
    <property type="molecule type" value="Genomic_DNA"/>
</dbReference>
<feature type="compositionally biased region" description="Basic residues" evidence="1">
    <location>
        <begin position="246"/>
        <end position="255"/>
    </location>
</feature>
<accession>A0ABP1PMY1</accession>
<feature type="region of interest" description="Disordered" evidence="1">
    <location>
        <begin position="738"/>
        <end position="776"/>
    </location>
</feature>
<dbReference type="Pfam" id="PF00498">
    <property type="entry name" value="FHA"/>
    <property type="match status" value="1"/>
</dbReference>
<proteinExistence type="predicted"/>
<dbReference type="InterPro" id="IPR000253">
    <property type="entry name" value="FHA_dom"/>
</dbReference>
<comment type="caution">
    <text evidence="3">The sequence shown here is derived from an EMBL/GenBank/DDBJ whole genome shotgun (WGS) entry which is preliminary data.</text>
</comment>
<keyword evidence="4" id="KW-1185">Reference proteome</keyword>
<feature type="compositionally biased region" description="Low complexity" evidence="1">
    <location>
        <begin position="875"/>
        <end position="890"/>
    </location>
</feature>
<dbReference type="PANTHER" id="PTHR13233:SF0">
    <property type="entry name" value="MICROSPHERULE PROTEIN 1"/>
    <property type="match status" value="1"/>
</dbReference>
<feature type="domain" description="FHA" evidence="2">
    <location>
        <begin position="515"/>
        <end position="571"/>
    </location>
</feature>
<dbReference type="PANTHER" id="PTHR13233">
    <property type="entry name" value="MICROSPHERULE PROTEIN 1"/>
    <property type="match status" value="1"/>
</dbReference>
<reference evidence="3 4" key="1">
    <citation type="submission" date="2024-08" db="EMBL/GenBank/DDBJ databases">
        <authorList>
            <person name="Cucini C."/>
            <person name="Frati F."/>
        </authorList>
    </citation>
    <scope>NUCLEOTIDE SEQUENCE [LARGE SCALE GENOMIC DNA]</scope>
</reference>
<feature type="region of interest" description="Disordered" evidence="1">
    <location>
        <begin position="646"/>
        <end position="698"/>
    </location>
</feature>
<dbReference type="PROSITE" id="PS50006">
    <property type="entry name" value="FHA_DOMAIN"/>
    <property type="match status" value="1"/>
</dbReference>
<dbReference type="Proteomes" id="UP001642540">
    <property type="component" value="Unassembled WGS sequence"/>
</dbReference>
<dbReference type="InterPro" id="IPR037912">
    <property type="entry name" value="MCRS1"/>
</dbReference>
<dbReference type="InterPro" id="IPR025999">
    <property type="entry name" value="MCRS_N"/>
</dbReference>
<evidence type="ECO:0000256" key="1">
    <source>
        <dbReference type="SAM" id="MobiDB-lite"/>
    </source>
</evidence>
<feature type="compositionally biased region" description="Basic and acidic residues" evidence="1">
    <location>
        <begin position="61"/>
        <end position="78"/>
    </location>
</feature>
<feature type="compositionally biased region" description="Basic and acidic residues" evidence="1">
    <location>
        <begin position="171"/>
        <end position="180"/>
    </location>
</feature>